<feature type="domain" description="ABC-2 type transporter transmembrane" evidence="7">
    <location>
        <begin position="2"/>
        <end position="195"/>
    </location>
</feature>
<feature type="transmembrane region" description="Helical" evidence="6">
    <location>
        <begin position="119"/>
        <end position="142"/>
    </location>
</feature>
<accession>A0A183S993</accession>
<keyword evidence="5 6" id="KW-0472">Membrane</keyword>
<feature type="transmembrane region" description="Helical" evidence="6">
    <location>
        <begin position="33"/>
        <end position="53"/>
    </location>
</feature>
<dbReference type="WBParaSite" id="SSLN_0000082401-mRNA-1">
    <property type="protein sequence ID" value="SSLN_0000082401-mRNA-1"/>
    <property type="gene ID" value="SSLN_0000082401"/>
</dbReference>
<comment type="subcellular location">
    <subcellularLocation>
        <location evidence="1">Membrane</location>
        <topology evidence="1">Multi-pass membrane protein</topology>
    </subcellularLocation>
</comment>
<feature type="transmembrane region" description="Helical" evidence="6">
    <location>
        <begin position="148"/>
        <end position="169"/>
    </location>
</feature>
<evidence type="ECO:0000256" key="3">
    <source>
        <dbReference type="ARBA" id="ARBA00022692"/>
    </source>
</evidence>
<organism evidence="8">
    <name type="scientific">Schistocephalus solidus</name>
    <name type="common">Tapeworm</name>
    <dbReference type="NCBI Taxonomy" id="70667"/>
    <lineage>
        <taxon>Eukaryota</taxon>
        <taxon>Metazoa</taxon>
        <taxon>Spiralia</taxon>
        <taxon>Lophotrochozoa</taxon>
        <taxon>Platyhelminthes</taxon>
        <taxon>Cestoda</taxon>
        <taxon>Eucestoda</taxon>
        <taxon>Diphyllobothriidea</taxon>
        <taxon>Diphyllobothriidae</taxon>
        <taxon>Schistocephalus</taxon>
    </lineage>
</organism>
<evidence type="ECO:0000256" key="1">
    <source>
        <dbReference type="ARBA" id="ARBA00004141"/>
    </source>
</evidence>
<dbReference type="InterPro" id="IPR050352">
    <property type="entry name" value="ABCG_transporters"/>
</dbReference>
<dbReference type="PANTHER" id="PTHR48041:SF78">
    <property type="entry name" value="ABC TRANSPORTER EXPRESSED IN TRACHEA, ISOFORM A"/>
    <property type="match status" value="1"/>
</dbReference>
<keyword evidence="2" id="KW-0813">Transport</keyword>
<dbReference type="PANTHER" id="PTHR48041">
    <property type="entry name" value="ABC TRANSPORTER G FAMILY MEMBER 28"/>
    <property type="match status" value="1"/>
</dbReference>
<dbReference type="Pfam" id="PF01061">
    <property type="entry name" value="ABC2_membrane"/>
    <property type="match status" value="1"/>
</dbReference>
<dbReference type="InterPro" id="IPR013525">
    <property type="entry name" value="ABC2_TM"/>
</dbReference>
<sequence length="196" mass="21775">LRLLAHVFVGILIGLLYFNIGDQGSLVINNAAFIFFSVLFIMFSSLMPTVMTFRPPIGFEEVVRLDFLIYSLSSTEESLDSLNAFGALIFFLPKITFPLIYGIIVYWMTDQPAEFARFMIFLVVCVQTALVGQSLGLVIGAATDLEVAVFLGPATGIPILLFSGFFVTLDAIPKYLQWLSYSSFTRYAFEGAMKVI</sequence>
<evidence type="ECO:0000259" key="7">
    <source>
        <dbReference type="Pfam" id="PF01061"/>
    </source>
</evidence>
<dbReference type="AlphaFoldDB" id="A0A183S993"/>
<evidence type="ECO:0000256" key="4">
    <source>
        <dbReference type="ARBA" id="ARBA00022989"/>
    </source>
</evidence>
<evidence type="ECO:0000256" key="5">
    <source>
        <dbReference type="ARBA" id="ARBA00023136"/>
    </source>
</evidence>
<keyword evidence="4 6" id="KW-1133">Transmembrane helix</keyword>
<keyword evidence="3 6" id="KW-0812">Transmembrane</keyword>
<proteinExistence type="predicted"/>
<dbReference type="GO" id="GO:0140359">
    <property type="term" value="F:ABC-type transporter activity"/>
    <property type="evidence" value="ECO:0007669"/>
    <property type="project" value="InterPro"/>
</dbReference>
<evidence type="ECO:0000256" key="2">
    <source>
        <dbReference type="ARBA" id="ARBA00022448"/>
    </source>
</evidence>
<feature type="transmembrane region" description="Helical" evidence="6">
    <location>
        <begin position="84"/>
        <end position="107"/>
    </location>
</feature>
<protein>
    <submittedName>
        <fullName evidence="8">ABC2_membrane domain-containing protein</fullName>
    </submittedName>
</protein>
<feature type="transmembrane region" description="Helical" evidence="6">
    <location>
        <begin position="6"/>
        <end position="21"/>
    </location>
</feature>
<evidence type="ECO:0000256" key="6">
    <source>
        <dbReference type="SAM" id="Phobius"/>
    </source>
</evidence>
<dbReference type="GO" id="GO:0005886">
    <property type="term" value="C:plasma membrane"/>
    <property type="evidence" value="ECO:0007669"/>
    <property type="project" value="TreeGrafter"/>
</dbReference>
<evidence type="ECO:0000313" key="8">
    <source>
        <dbReference type="WBParaSite" id="SSLN_0000082401-mRNA-1"/>
    </source>
</evidence>
<reference evidence="8" key="1">
    <citation type="submission" date="2016-06" db="UniProtKB">
        <authorList>
            <consortium name="WormBaseParasite"/>
        </authorList>
    </citation>
    <scope>IDENTIFICATION</scope>
</reference>
<name>A0A183S993_SCHSO</name>